<evidence type="ECO:0000313" key="1">
    <source>
        <dbReference type="EMBL" id="PAV04316.1"/>
    </source>
</evidence>
<proteinExistence type="predicted"/>
<comment type="caution">
    <text evidence="1">The sequence shown here is derived from an EMBL/GenBank/DDBJ whole genome shotgun (WGS) entry which is preliminary data.</text>
</comment>
<dbReference type="Proteomes" id="UP000217784">
    <property type="component" value="Unassembled WGS sequence"/>
</dbReference>
<sequence length="156" mass="17414">MEAKKIIVLGDSDSGKTTALEYICENLTKTTALDYGKALINDKMAYFFCSPGNKRFAFMQDVISKNLDGAIIFIDNTIGITKNNMKLIRFIEEKRVPYVIFANKQDINNKPLDINGNAPIIPTNAITGQGIKNGLERLFKLMSSERMKFKQIAVAA</sequence>
<dbReference type="CDD" id="cd00882">
    <property type="entry name" value="Ras_like_GTPase"/>
    <property type="match status" value="1"/>
</dbReference>
<accession>A0A2A2H4S9</accession>
<dbReference type="AlphaFoldDB" id="A0A2A2H4S9"/>
<dbReference type="InterPro" id="IPR052705">
    <property type="entry name" value="Gliding_Motility_GTPase"/>
</dbReference>
<reference evidence="1 2" key="1">
    <citation type="journal article" date="2017" name="BMC Genomics">
        <title>Genomic analysis of methanogenic archaea reveals a shift towards energy conservation.</title>
        <authorList>
            <person name="Gilmore S.P."/>
            <person name="Henske J.K."/>
            <person name="Sexton J.A."/>
            <person name="Solomon K.V."/>
            <person name="Seppala S."/>
            <person name="Yoo J.I."/>
            <person name="Huyett L.M."/>
            <person name="Pressman A."/>
            <person name="Cogan J.Z."/>
            <person name="Kivenson V."/>
            <person name="Peng X."/>
            <person name="Tan Y."/>
            <person name="Valentine D.L."/>
            <person name="O'Malley M.A."/>
        </authorList>
    </citation>
    <scope>NUCLEOTIDE SEQUENCE [LARGE SCALE GENOMIC DNA]</scope>
    <source>
        <strain evidence="1 2">M.o.H.</strain>
    </source>
</reference>
<dbReference type="OrthoDB" id="67819at2157"/>
<dbReference type="PANTHER" id="PTHR42708:SF1">
    <property type="entry name" value="GLIDING MOTILITY PROTEIN MGLA"/>
    <property type="match status" value="1"/>
</dbReference>
<dbReference type="SUPFAM" id="SSF52540">
    <property type="entry name" value="P-loop containing nucleoside triphosphate hydrolases"/>
    <property type="match status" value="1"/>
</dbReference>
<dbReference type="EMBL" id="LMVM01000023">
    <property type="protein sequence ID" value="PAV04316.1"/>
    <property type="molecule type" value="Genomic_DNA"/>
</dbReference>
<keyword evidence="2" id="KW-1185">Reference proteome</keyword>
<dbReference type="PANTHER" id="PTHR42708">
    <property type="entry name" value="ATP/GTP-BINDING PROTEIN-RELATED"/>
    <property type="match status" value="1"/>
</dbReference>
<dbReference type="RefSeq" id="WP_069584429.1">
    <property type="nucleotide sequence ID" value="NZ_LMVM01000023.1"/>
</dbReference>
<dbReference type="Gene3D" id="3.40.50.300">
    <property type="entry name" value="P-loop containing nucleotide triphosphate hydrolases"/>
    <property type="match status" value="1"/>
</dbReference>
<gene>
    <name evidence="1" type="ORF">ASJ80_05570</name>
</gene>
<evidence type="ECO:0000313" key="2">
    <source>
        <dbReference type="Proteomes" id="UP000217784"/>
    </source>
</evidence>
<dbReference type="InterPro" id="IPR027417">
    <property type="entry name" value="P-loop_NTPase"/>
</dbReference>
<name>A0A2A2H4S9_METBR</name>
<organism evidence="1 2">
    <name type="scientific">Methanobacterium bryantii</name>
    <dbReference type="NCBI Taxonomy" id="2161"/>
    <lineage>
        <taxon>Archaea</taxon>
        <taxon>Methanobacteriati</taxon>
        <taxon>Methanobacteriota</taxon>
        <taxon>Methanomada group</taxon>
        <taxon>Methanobacteria</taxon>
        <taxon>Methanobacteriales</taxon>
        <taxon>Methanobacteriaceae</taxon>
        <taxon>Methanobacterium</taxon>
    </lineage>
</organism>
<protein>
    <submittedName>
        <fullName evidence="1">GTPase</fullName>
    </submittedName>
</protein>